<dbReference type="eggNOG" id="ENOG502RP7J">
    <property type="taxonomic scope" value="Eukaryota"/>
</dbReference>
<dbReference type="PhylomeDB" id="S7ZMH6"/>
<name>S7ZMH6_PENO1</name>
<accession>S7ZMH6</accession>
<dbReference type="EMBL" id="KB644414">
    <property type="protein sequence ID" value="EPS31830.1"/>
    <property type="molecule type" value="Genomic_DNA"/>
</dbReference>
<proteinExistence type="predicted"/>
<dbReference type="Proteomes" id="UP000019376">
    <property type="component" value="Unassembled WGS sequence"/>
</dbReference>
<evidence type="ECO:0000313" key="1">
    <source>
        <dbReference type="EMBL" id="EPS31830.1"/>
    </source>
</evidence>
<dbReference type="OrthoDB" id="4363600at2759"/>
<gene>
    <name evidence="1" type="ORF">PDE_06788</name>
</gene>
<sequence length="376" mass="43491">MGSFHFTTFQDKLSLTQELPVNYQKCVHPMDIISTSHEPNPLRRSRCEGDSLAYDAFWASRHPWDLIDYYLYLILIEKGVHRRETRLFRSWVIESDGSRWENFEYLLDSDDHDSQTGWIDPVIIFSSLPVPHAVGYDDRRIVLGMNLRTQSLVGYLFESAPEDLISVVSTPVWRDREVIIDLPLQRFVDILEHSIKLGQEPTHALRGGLFNFFRESTRRFHAGMDLVLTIQYIQFLRDAFFAGQIRTTSEYNVAAEFPSYLADREEYLRDLLCRESNRAWMSAHTGVTVHDVRQRSLANTPFSPDLFVDQLCPTAILTDEKATSIIVSKSSTTLQTEVHITTTCGLAKLLLFRVPLDDQERQSRSIKRVDRSRRVG</sequence>
<protein>
    <submittedName>
        <fullName evidence="1">Uncharacterized protein</fullName>
    </submittedName>
</protein>
<keyword evidence="2" id="KW-1185">Reference proteome</keyword>
<reference evidence="1 2" key="1">
    <citation type="journal article" date="2013" name="PLoS ONE">
        <title>Genomic and secretomic analyses reveal unique features of the lignocellulolytic enzyme system of Penicillium decumbens.</title>
        <authorList>
            <person name="Liu G."/>
            <person name="Zhang L."/>
            <person name="Wei X."/>
            <person name="Zou G."/>
            <person name="Qin Y."/>
            <person name="Ma L."/>
            <person name="Li J."/>
            <person name="Zheng H."/>
            <person name="Wang S."/>
            <person name="Wang C."/>
            <person name="Xun L."/>
            <person name="Zhao G.-P."/>
            <person name="Zhou Z."/>
            <person name="Qu Y."/>
        </authorList>
    </citation>
    <scope>NUCLEOTIDE SEQUENCE [LARGE SCALE GENOMIC DNA]</scope>
    <source>
        <strain evidence="2">114-2 / CGMCC 5302</strain>
    </source>
</reference>
<organism evidence="1 2">
    <name type="scientific">Penicillium oxalicum (strain 114-2 / CGMCC 5302)</name>
    <name type="common">Penicillium decumbens</name>
    <dbReference type="NCBI Taxonomy" id="933388"/>
    <lineage>
        <taxon>Eukaryota</taxon>
        <taxon>Fungi</taxon>
        <taxon>Dikarya</taxon>
        <taxon>Ascomycota</taxon>
        <taxon>Pezizomycotina</taxon>
        <taxon>Eurotiomycetes</taxon>
        <taxon>Eurotiomycetidae</taxon>
        <taxon>Eurotiales</taxon>
        <taxon>Aspergillaceae</taxon>
        <taxon>Penicillium</taxon>
    </lineage>
</organism>
<dbReference type="STRING" id="933388.S7ZMH6"/>
<evidence type="ECO:0000313" key="2">
    <source>
        <dbReference type="Proteomes" id="UP000019376"/>
    </source>
</evidence>
<dbReference type="HOGENOM" id="CLU_735893_0_0_1"/>
<dbReference type="AlphaFoldDB" id="S7ZMH6"/>